<keyword evidence="2" id="KW-1185">Reference proteome</keyword>
<dbReference type="Proteomes" id="UP000729402">
    <property type="component" value="Unassembled WGS sequence"/>
</dbReference>
<sequence length="140" mass="15372">MASHPEHGCGSFIAGIFKQAKYLSALKPSEIAKAKGSSVKHFLPSTSTEAHAIDDLNETIELEDIHEAIGSLLENDANDKTRSPVIPLQPLPMVENAYEQVNSLLVTQANSPMNRLLSSRYDCIILRNMGKEMLDRPIAD</sequence>
<gene>
    <name evidence="1" type="ORF">GUJ93_ZPchr0006g44787</name>
</gene>
<organism evidence="1 2">
    <name type="scientific">Zizania palustris</name>
    <name type="common">Northern wild rice</name>
    <dbReference type="NCBI Taxonomy" id="103762"/>
    <lineage>
        <taxon>Eukaryota</taxon>
        <taxon>Viridiplantae</taxon>
        <taxon>Streptophyta</taxon>
        <taxon>Embryophyta</taxon>
        <taxon>Tracheophyta</taxon>
        <taxon>Spermatophyta</taxon>
        <taxon>Magnoliopsida</taxon>
        <taxon>Liliopsida</taxon>
        <taxon>Poales</taxon>
        <taxon>Poaceae</taxon>
        <taxon>BOP clade</taxon>
        <taxon>Oryzoideae</taxon>
        <taxon>Oryzeae</taxon>
        <taxon>Zizaniinae</taxon>
        <taxon>Zizania</taxon>
    </lineage>
</organism>
<reference evidence="1" key="2">
    <citation type="submission" date="2021-02" db="EMBL/GenBank/DDBJ databases">
        <authorList>
            <person name="Kimball J.A."/>
            <person name="Haas M.W."/>
            <person name="Macchietto M."/>
            <person name="Kono T."/>
            <person name="Duquette J."/>
            <person name="Shao M."/>
        </authorList>
    </citation>
    <scope>NUCLEOTIDE SEQUENCE</scope>
    <source>
        <tissue evidence="1">Fresh leaf tissue</tissue>
    </source>
</reference>
<dbReference type="OrthoDB" id="665283at2759"/>
<reference evidence="1" key="1">
    <citation type="journal article" date="2021" name="bioRxiv">
        <title>Whole Genome Assembly and Annotation of Northern Wild Rice, Zizania palustris L., Supports a Whole Genome Duplication in the Zizania Genus.</title>
        <authorList>
            <person name="Haas M."/>
            <person name="Kono T."/>
            <person name="Macchietto M."/>
            <person name="Millas R."/>
            <person name="McGilp L."/>
            <person name="Shao M."/>
            <person name="Duquette J."/>
            <person name="Hirsch C.N."/>
            <person name="Kimball J."/>
        </authorList>
    </citation>
    <scope>NUCLEOTIDE SEQUENCE</scope>
    <source>
        <tissue evidence="1">Fresh leaf tissue</tissue>
    </source>
</reference>
<accession>A0A8J5T277</accession>
<name>A0A8J5T277_ZIZPA</name>
<protein>
    <submittedName>
        <fullName evidence="1">Uncharacterized protein</fullName>
    </submittedName>
</protein>
<dbReference type="EMBL" id="JAAALK010000283">
    <property type="protein sequence ID" value="KAG8077039.1"/>
    <property type="molecule type" value="Genomic_DNA"/>
</dbReference>
<proteinExistence type="predicted"/>
<evidence type="ECO:0000313" key="1">
    <source>
        <dbReference type="EMBL" id="KAG8077039.1"/>
    </source>
</evidence>
<evidence type="ECO:0000313" key="2">
    <source>
        <dbReference type="Proteomes" id="UP000729402"/>
    </source>
</evidence>
<comment type="caution">
    <text evidence="1">The sequence shown here is derived from an EMBL/GenBank/DDBJ whole genome shotgun (WGS) entry which is preliminary data.</text>
</comment>
<dbReference type="AlphaFoldDB" id="A0A8J5T277"/>